<evidence type="ECO:0000313" key="1">
    <source>
        <dbReference type="EMBL" id="MBX60396.1"/>
    </source>
</evidence>
<sequence>MLLQKIRDLTKLTSPKQAANNSVVWIAKQSLQYWFPNFDFMNKYIINYQSYSYRRKCSKPRHDYPFNSWRA</sequence>
<organism evidence="1">
    <name type="scientific">Rhizophora mucronata</name>
    <name type="common">Asiatic mangrove</name>
    <dbReference type="NCBI Taxonomy" id="61149"/>
    <lineage>
        <taxon>Eukaryota</taxon>
        <taxon>Viridiplantae</taxon>
        <taxon>Streptophyta</taxon>
        <taxon>Embryophyta</taxon>
        <taxon>Tracheophyta</taxon>
        <taxon>Spermatophyta</taxon>
        <taxon>Magnoliopsida</taxon>
        <taxon>eudicotyledons</taxon>
        <taxon>Gunneridae</taxon>
        <taxon>Pentapetalae</taxon>
        <taxon>rosids</taxon>
        <taxon>fabids</taxon>
        <taxon>Malpighiales</taxon>
        <taxon>Rhizophoraceae</taxon>
        <taxon>Rhizophora</taxon>
    </lineage>
</organism>
<protein>
    <submittedName>
        <fullName evidence="1">Uncharacterized protein</fullName>
    </submittedName>
</protein>
<dbReference type="EMBL" id="GGEC01079912">
    <property type="protein sequence ID" value="MBX60396.1"/>
    <property type="molecule type" value="Transcribed_RNA"/>
</dbReference>
<reference evidence="1" key="1">
    <citation type="submission" date="2018-02" db="EMBL/GenBank/DDBJ databases">
        <title>Rhizophora mucronata_Transcriptome.</title>
        <authorList>
            <person name="Meera S.P."/>
            <person name="Sreeshan A."/>
            <person name="Augustine A."/>
        </authorList>
    </citation>
    <scope>NUCLEOTIDE SEQUENCE</scope>
    <source>
        <tissue evidence="1">Leaf</tissue>
    </source>
</reference>
<accession>A0A2P2Q067</accession>
<proteinExistence type="predicted"/>
<name>A0A2P2Q067_RHIMU</name>
<dbReference type="AlphaFoldDB" id="A0A2P2Q067"/>